<evidence type="ECO:0000256" key="1">
    <source>
        <dbReference type="SAM" id="Phobius"/>
    </source>
</evidence>
<feature type="transmembrane region" description="Helical" evidence="1">
    <location>
        <begin position="22"/>
        <end position="53"/>
    </location>
</feature>
<feature type="transmembrane region" description="Helical" evidence="1">
    <location>
        <begin position="83"/>
        <end position="106"/>
    </location>
</feature>
<evidence type="ECO:0008006" key="4">
    <source>
        <dbReference type="Google" id="ProtNLM"/>
    </source>
</evidence>
<comment type="caution">
    <text evidence="2">The sequence shown here is derived from an EMBL/GenBank/DDBJ whole genome shotgun (WGS) entry which is preliminary data.</text>
</comment>
<dbReference type="GeneID" id="303297261"/>
<name>A0ABW0FJH7_9MICO</name>
<accession>A0ABW0FJH7</accession>
<protein>
    <recommendedName>
        <fullName evidence="4">ABC-2 family transporter protein</fullName>
    </recommendedName>
</protein>
<proteinExistence type="predicted"/>
<keyword evidence="1" id="KW-0472">Membrane</keyword>
<feature type="transmembrane region" description="Helical" evidence="1">
    <location>
        <begin position="198"/>
        <end position="217"/>
    </location>
</feature>
<evidence type="ECO:0000313" key="3">
    <source>
        <dbReference type="Proteomes" id="UP001595937"/>
    </source>
</evidence>
<feature type="transmembrane region" description="Helical" evidence="1">
    <location>
        <begin position="162"/>
        <end position="186"/>
    </location>
</feature>
<sequence length="240" mass="24770">MTTTRQAFIADLRLNSGRFGTSMLLCVLSLAAAAVLTDALTTVLPIWAALAWYRYGRADTLEREELRAGLGLSRADRVRGRSAVIAVETTALIVTAAAATLLSTAVGREPVSGAGPTFTVSGAPSLSPLLVVPVGTLYSGTVMLVVAIFVGGECVTRRPGRGMLLTSLAVYFCAGLLGAVVIGPLMTFDVLGSGGGPSLIAAAAILVLAIVLLSLLLRRRVRAWIAQLDSGLPTHLAVTA</sequence>
<dbReference type="EMBL" id="JBHSLN010000083">
    <property type="protein sequence ID" value="MFC5298879.1"/>
    <property type="molecule type" value="Genomic_DNA"/>
</dbReference>
<gene>
    <name evidence="2" type="ORF">ACFPK8_15310</name>
</gene>
<keyword evidence="1" id="KW-0812">Transmembrane</keyword>
<reference evidence="3" key="1">
    <citation type="journal article" date="2019" name="Int. J. Syst. Evol. Microbiol.">
        <title>The Global Catalogue of Microorganisms (GCM) 10K type strain sequencing project: providing services to taxonomists for standard genome sequencing and annotation.</title>
        <authorList>
            <consortium name="The Broad Institute Genomics Platform"/>
            <consortium name="The Broad Institute Genome Sequencing Center for Infectious Disease"/>
            <person name="Wu L."/>
            <person name="Ma J."/>
        </authorList>
    </citation>
    <scope>NUCLEOTIDE SEQUENCE [LARGE SCALE GENOMIC DNA]</scope>
    <source>
        <strain evidence="3">CGMCC 1.16455</strain>
    </source>
</reference>
<keyword evidence="3" id="KW-1185">Reference proteome</keyword>
<dbReference type="RefSeq" id="WP_343923838.1">
    <property type="nucleotide sequence ID" value="NZ_BAAAIR010000035.1"/>
</dbReference>
<dbReference type="Proteomes" id="UP001595937">
    <property type="component" value="Unassembled WGS sequence"/>
</dbReference>
<feature type="transmembrane region" description="Helical" evidence="1">
    <location>
        <begin position="126"/>
        <end position="150"/>
    </location>
</feature>
<organism evidence="2 3">
    <name type="scientific">Brachybacterium tyrofermentans</name>
    <dbReference type="NCBI Taxonomy" id="47848"/>
    <lineage>
        <taxon>Bacteria</taxon>
        <taxon>Bacillati</taxon>
        <taxon>Actinomycetota</taxon>
        <taxon>Actinomycetes</taxon>
        <taxon>Micrococcales</taxon>
        <taxon>Dermabacteraceae</taxon>
        <taxon>Brachybacterium</taxon>
    </lineage>
</organism>
<evidence type="ECO:0000313" key="2">
    <source>
        <dbReference type="EMBL" id="MFC5298879.1"/>
    </source>
</evidence>
<keyword evidence="1" id="KW-1133">Transmembrane helix</keyword>